<sequence>MRAFLLLLTILTLPVFSQQKKITLEDIWVENVFETASLEAFQSMKNGDFYTILNHNSYGTYMDKYDYKTLEKVETLVLGKDLQGITYFDDYTFNQDESKLIIGVNLEQIYRRSKKGKYYVYDLTDKSLELISELDIQEPTFSPDGTKIAFVHKNNIYIKDLLSKKTLQISTDGETNKIINGITDWVYEEEFGFVRAFEWNPSSNKLAFIRFDETEVPEFSMDVYGNGLYPKTQTFKYPKAGENNSKVSLYLYDLSSDEKYRVDMNSLEQYYIPRIQWKKEDDHLVVTTLNRHQNNLNLVSFDAGLKKADLLLNEKDAAYVNINDNLTFLYDNSFIWSSERDGFKHLYHYDAKGKLKNQITKGNWEVTKYYGFDIKTKKVFYQSTEEGSINRSVYSIGISGNKKKKLSKYVGENSAAFSNSFNYFVNTYSSATNPTVYTLVDARSGNELKEIKNNLNLAEKLTAYDVPSKEFSTIKTPNGEFNMWMIKPKDFDPNKKYPLLMFQYSGPGSQRVANTWNNIWKHDYWHMMLSQKGYVIVCIDGRGTGFKGRDFKKVTYKELGKYEIEDQIASAKELGKRSYIDKNRIGIWGWSYGGFMSSLAITKGADVFKMAIAVAPVTSWRYYDSVYTERYMQTPQENASGYDNNSPVNFADQLKGDYLLIHGTGDDNVHVQNSMQMINALVEANKQFDYFTYPDRAHGIRNGKNTRLHLFKKMTTFIDRSLGEPSNNEQNIID</sequence>
<dbReference type="SUPFAM" id="SSF53474">
    <property type="entry name" value="alpha/beta-Hydrolases"/>
    <property type="match status" value="1"/>
</dbReference>
<dbReference type="InterPro" id="IPR050278">
    <property type="entry name" value="Serine_Prot_S9B/DPPIV"/>
</dbReference>
<protein>
    <submittedName>
        <fullName evidence="3">S9 family peptidase</fullName>
    </submittedName>
</protein>
<evidence type="ECO:0000313" key="3">
    <source>
        <dbReference type="EMBL" id="MEL4456872.1"/>
    </source>
</evidence>
<dbReference type="InterPro" id="IPR001375">
    <property type="entry name" value="Peptidase_S9_cat"/>
</dbReference>
<dbReference type="Gene3D" id="3.40.50.1820">
    <property type="entry name" value="alpha/beta hydrolase"/>
    <property type="match status" value="1"/>
</dbReference>
<dbReference type="SUPFAM" id="SSF82171">
    <property type="entry name" value="DPP6 N-terminal domain-like"/>
    <property type="match status" value="1"/>
</dbReference>
<evidence type="ECO:0000259" key="1">
    <source>
        <dbReference type="Pfam" id="PF00326"/>
    </source>
</evidence>
<dbReference type="Pfam" id="PF00930">
    <property type="entry name" value="DPPIV_N"/>
    <property type="match status" value="1"/>
</dbReference>
<dbReference type="Pfam" id="PF00326">
    <property type="entry name" value="Peptidase_S9"/>
    <property type="match status" value="1"/>
</dbReference>
<dbReference type="Proteomes" id="UP001474120">
    <property type="component" value="Unassembled WGS sequence"/>
</dbReference>
<dbReference type="InterPro" id="IPR029058">
    <property type="entry name" value="AB_hydrolase_fold"/>
</dbReference>
<gene>
    <name evidence="3" type="ORF">AABB81_13260</name>
</gene>
<reference evidence="3 4" key="1">
    <citation type="submission" date="2024-04" db="EMBL/GenBank/DDBJ databases">
        <title>whole genome sequencing of Lutimonas vermicola strain IMCC1616.</title>
        <authorList>
            <person name="Bae S.S."/>
        </authorList>
    </citation>
    <scope>NUCLEOTIDE SEQUENCE [LARGE SCALE GENOMIC DNA]</scope>
    <source>
        <strain evidence="3 4">IMCC1616</strain>
    </source>
</reference>
<dbReference type="Gene3D" id="2.140.10.30">
    <property type="entry name" value="Dipeptidylpeptidase IV, N-terminal domain"/>
    <property type="match status" value="1"/>
</dbReference>
<keyword evidence="4" id="KW-1185">Reference proteome</keyword>
<dbReference type="RefSeq" id="WP_342161036.1">
    <property type="nucleotide sequence ID" value="NZ_JBCDNA010000003.1"/>
</dbReference>
<evidence type="ECO:0000259" key="2">
    <source>
        <dbReference type="Pfam" id="PF00930"/>
    </source>
</evidence>
<feature type="domain" description="Peptidase S9 prolyl oligopeptidase catalytic" evidence="1">
    <location>
        <begin position="526"/>
        <end position="723"/>
    </location>
</feature>
<evidence type="ECO:0000313" key="4">
    <source>
        <dbReference type="Proteomes" id="UP001474120"/>
    </source>
</evidence>
<feature type="domain" description="Dipeptidylpeptidase IV N-terminal" evidence="2">
    <location>
        <begin position="95"/>
        <end position="434"/>
    </location>
</feature>
<dbReference type="EMBL" id="JBCDNA010000003">
    <property type="protein sequence ID" value="MEL4456872.1"/>
    <property type="molecule type" value="Genomic_DNA"/>
</dbReference>
<dbReference type="PANTHER" id="PTHR11731:SF193">
    <property type="entry name" value="DIPEPTIDYL PEPTIDASE 9"/>
    <property type="match status" value="1"/>
</dbReference>
<comment type="caution">
    <text evidence="3">The sequence shown here is derived from an EMBL/GenBank/DDBJ whole genome shotgun (WGS) entry which is preliminary data.</text>
</comment>
<name>A0ABU9L346_9FLAO</name>
<dbReference type="InterPro" id="IPR002469">
    <property type="entry name" value="Peptidase_S9B_N"/>
</dbReference>
<organism evidence="3 4">
    <name type="scientific">Lutimonas vermicola</name>
    <dbReference type="NCBI Taxonomy" id="414288"/>
    <lineage>
        <taxon>Bacteria</taxon>
        <taxon>Pseudomonadati</taxon>
        <taxon>Bacteroidota</taxon>
        <taxon>Flavobacteriia</taxon>
        <taxon>Flavobacteriales</taxon>
        <taxon>Flavobacteriaceae</taxon>
        <taxon>Lutimonas</taxon>
    </lineage>
</organism>
<proteinExistence type="predicted"/>
<dbReference type="PANTHER" id="PTHR11731">
    <property type="entry name" value="PROTEASE FAMILY S9B,C DIPEPTIDYL-PEPTIDASE IV-RELATED"/>
    <property type="match status" value="1"/>
</dbReference>
<accession>A0ABU9L346</accession>